<comment type="catalytic activity">
    <reaction evidence="1">
        <text>ATP + protein L-histidine = ADP + protein N-phospho-L-histidine.</text>
        <dbReference type="EC" id="2.7.13.3"/>
    </reaction>
</comment>
<dbReference type="InterPro" id="IPR003594">
    <property type="entry name" value="HATPase_dom"/>
</dbReference>
<dbReference type="InterPro" id="IPR001789">
    <property type="entry name" value="Sig_transdc_resp-reg_receiver"/>
</dbReference>
<feature type="modified residue" description="4-aspartylphosphate" evidence="6">
    <location>
        <position position="606"/>
    </location>
</feature>
<name>A0ABQ6Q7Q3_9GAMM</name>
<dbReference type="SMART" id="SM00387">
    <property type="entry name" value="HATPase_c"/>
    <property type="match status" value="1"/>
</dbReference>
<evidence type="ECO:0000256" key="4">
    <source>
        <dbReference type="ARBA" id="ARBA00022679"/>
    </source>
</evidence>
<dbReference type="Proteomes" id="UP001306668">
    <property type="component" value="Unassembled WGS sequence"/>
</dbReference>
<dbReference type="InterPro" id="IPR036890">
    <property type="entry name" value="HATPase_C_sf"/>
</dbReference>
<evidence type="ECO:0000256" key="5">
    <source>
        <dbReference type="ARBA" id="ARBA00022777"/>
    </source>
</evidence>
<keyword evidence="3 6" id="KW-0597">Phosphoprotein</keyword>
<protein>
    <recommendedName>
        <fullName evidence="2">histidine kinase</fullName>
        <ecNumber evidence="2">2.7.13.3</ecNumber>
    </recommendedName>
</protein>
<dbReference type="CDD" id="cd16922">
    <property type="entry name" value="HATPase_EvgS-ArcB-TorS-like"/>
    <property type="match status" value="1"/>
</dbReference>
<dbReference type="InterPro" id="IPR036097">
    <property type="entry name" value="HisK_dim/P_sf"/>
</dbReference>
<dbReference type="PRINTS" id="PR00344">
    <property type="entry name" value="BCTRLSENSOR"/>
</dbReference>
<evidence type="ECO:0000313" key="9">
    <source>
        <dbReference type="EMBL" id="GMR25884.1"/>
    </source>
</evidence>
<sequence length="789" mass="84654">MRRHAPLRPCLLILGLLVLLLLPAASAEDIRSPRWLPGSSVRVSTAPSLRPAPAAMADPSSPPTLAHGYANLVARHAQLSFLEQPYPTTAASILAVCHHEADLVMVFGGARHQKLPCPDLAASSRFRGGATLLAGRAGEWLPREIRELDGRVVAVVEGGPYAGWLRAHHPQIRLQPLPDRYAALAAVQSGVADVAIGLESTLRPLVRRHFNGSLRLQPFDSDFSTDLYLLVRQEDQQLLERIGQALREITLEEHASLLHLWAGQTLPAAAGNALDWMQASPPRGWLLLAPLLVALLLWPMTRHLRVRGDRRSAQAIGMISHEMRNSAQAVLASIELLGQSALPKGERDLLAAASSASQSLRGLLNRALDFSRLASGSFRPHAQACDATQLCRQALEAIRPQAQRKGLQLHLDAPAEPSPIILVDSDALRQIASNLLANAVKFSDIGGIELRLQLLPAARPQELLMEVIDSGIGIAPAQVAELFQPFRQGSEGHQRGGSGLGLSIARELARAMGGDLTVHSVLGRGSRFILRLPVCAADSAESVRDMPVEGTPLTGLQLLLVEDHALNRHVIAEQLRRWGAEVCALEDAASALAEQIRHPRPAALIDIGLRGIDGYALARELRARNGHPLRLIALSARTGRGHHARCRHSGFDAVLAKPLRAAELLAALGIPAPESVDALEQVTEMDAAYSADICDELSRIERIVDRADASALGHHAHRLQGALQMLGQCEHAAVAAELVDLAQDATPDWTDARRLLGVLQAGQGARVAGTLPTPLITRPGARPGDGSGH</sequence>
<evidence type="ECO:0000313" key="10">
    <source>
        <dbReference type="Proteomes" id="UP001306668"/>
    </source>
</evidence>
<dbReference type="Pfam" id="PF00512">
    <property type="entry name" value="HisKA"/>
    <property type="match status" value="1"/>
</dbReference>
<dbReference type="Gene3D" id="3.30.565.10">
    <property type="entry name" value="Histidine kinase-like ATPase, C-terminal domain"/>
    <property type="match status" value="1"/>
</dbReference>
<reference evidence="10" key="1">
    <citation type="submission" date="2023-07" db="EMBL/GenBank/DDBJ databases">
        <title>Genome sequence of Stenotrophomonas sp. Alg010 isolated from Sargassum waste.</title>
        <authorList>
            <person name="Mohapatra"/>
            <person name="B.R."/>
        </authorList>
    </citation>
    <scope>NUCLEOTIDE SEQUENCE [LARGE SCALE GENOMIC DNA]</scope>
    <source>
        <strain evidence="10">Alg010</strain>
    </source>
</reference>
<dbReference type="InterPro" id="IPR005467">
    <property type="entry name" value="His_kinase_dom"/>
</dbReference>
<dbReference type="PROSITE" id="PS50109">
    <property type="entry name" value="HIS_KIN"/>
    <property type="match status" value="1"/>
</dbReference>
<feature type="domain" description="Histidine kinase" evidence="7">
    <location>
        <begin position="318"/>
        <end position="536"/>
    </location>
</feature>
<dbReference type="PROSITE" id="PS50110">
    <property type="entry name" value="RESPONSE_REGULATORY"/>
    <property type="match status" value="1"/>
</dbReference>
<organism evidence="9 10">
    <name type="scientific">Stenotrophomonas sepilia</name>
    <dbReference type="NCBI Taxonomy" id="2860290"/>
    <lineage>
        <taxon>Bacteria</taxon>
        <taxon>Pseudomonadati</taxon>
        <taxon>Pseudomonadota</taxon>
        <taxon>Gammaproteobacteria</taxon>
        <taxon>Lysobacterales</taxon>
        <taxon>Lysobacteraceae</taxon>
        <taxon>Stenotrophomonas</taxon>
        <taxon>Stenotrophomonas maltophilia group</taxon>
    </lineage>
</organism>
<evidence type="ECO:0000259" key="7">
    <source>
        <dbReference type="PROSITE" id="PS50109"/>
    </source>
</evidence>
<dbReference type="InterPro" id="IPR004358">
    <property type="entry name" value="Sig_transdc_His_kin-like_C"/>
</dbReference>
<evidence type="ECO:0000256" key="6">
    <source>
        <dbReference type="PROSITE-ProRule" id="PRU00169"/>
    </source>
</evidence>
<dbReference type="SMART" id="SM00448">
    <property type="entry name" value="REC"/>
    <property type="match status" value="1"/>
</dbReference>
<dbReference type="Gene3D" id="3.40.190.10">
    <property type="entry name" value="Periplasmic binding protein-like II"/>
    <property type="match status" value="2"/>
</dbReference>
<dbReference type="Pfam" id="PF00072">
    <property type="entry name" value="Response_reg"/>
    <property type="match status" value="1"/>
</dbReference>
<dbReference type="SUPFAM" id="SSF55874">
    <property type="entry name" value="ATPase domain of HSP90 chaperone/DNA topoisomerase II/histidine kinase"/>
    <property type="match status" value="1"/>
</dbReference>
<dbReference type="Gene3D" id="1.10.287.130">
    <property type="match status" value="1"/>
</dbReference>
<feature type="domain" description="Response regulatory" evidence="8">
    <location>
        <begin position="557"/>
        <end position="672"/>
    </location>
</feature>
<dbReference type="PANTHER" id="PTHR43047:SF72">
    <property type="entry name" value="OSMOSENSING HISTIDINE PROTEIN KINASE SLN1"/>
    <property type="match status" value="1"/>
</dbReference>
<evidence type="ECO:0000256" key="2">
    <source>
        <dbReference type="ARBA" id="ARBA00012438"/>
    </source>
</evidence>
<dbReference type="EC" id="2.7.13.3" evidence="2"/>
<dbReference type="SUPFAM" id="SSF47384">
    <property type="entry name" value="Homodimeric domain of signal transducing histidine kinase"/>
    <property type="match status" value="1"/>
</dbReference>
<accession>A0ABQ6Q7Q3</accession>
<evidence type="ECO:0000256" key="1">
    <source>
        <dbReference type="ARBA" id="ARBA00000085"/>
    </source>
</evidence>
<keyword evidence="4" id="KW-0808">Transferase</keyword>
<gene>
    <name evidence="9" type="ORF">STENOSP10_01030</name>
</gene>
<dbReference type="SUPFAM" id="SSF53850">
    <property type="entry name" value="Periplasmic binding protein-like II"/>
    <property type="match status" value="1"/>
</dbReference>
<dbReference type="RefSeq" id="WP_425604972.1">
    <property type="nucleotide sequence ID" value="NZ_BTRJ01000001.1"/>
</dbReference>
<dbReference type="CDD" id="cd17546">
    <property type="entry name" value="REC_hyHK_CKI1_RcsC-like"/>
    <property type="match status" value="1"/>
</dbReference>
<comment type="caution">
    <text evidence="9">The sequence shown here is derived from an EMBL/GenBank/DDBJ whole genome shotgun (WGS) entry which is preliminary data.</text>
</comment>
<keyword evidence="10" id="KW-1185">Reference proteome</keyword>
<dbReference type="SUPFAM" id="SSF52172">
    <property type="entry name" value="CheY-like"/>
    <property type="match status" value="1"/>
</dbReference>
<dbReference type="SMART" id="SM00388">
    <property type="entry name" value="HisKA"/>
    <property type="match status" value="1"/>
</dbReference>
<dbReference type="SUPFAM" id="SSF47226">
    <property type="entry name" value="Histidine-containing phosphotransfer domain, HPT domain"/>
    <property type="match status" value="1"/>
</dbReference>
<dbReference type="InterPro" id="IPR011006">
    <property type="entry name" value="CheY-like_superfamily"/>
</dbReference>
<evidence type="ECO:0000256" key="3">
    <source>
        <dbReference type="ARBA" id="ARBA00022553"/>
    </source>
</evidence>
<keyword evidence="5" id="KW-0418">Kinase</keyword>
<dbReference type="Pfam" id="PF02518">
    <property type="entry name" value="HATPase_c"/>
    <property type="match status" value="1"/>
</dbReference>
<dbReference type="PANTHER" id="PTHR43047">
    <property type="entry name" value="TWO-COMPONENT HISTIDINE PROTEIN KINASE"/>
    <property type="match status" value="1"/>
</dbReference>
<dbReference type="EMBL" id="BTRJ01000001">
    <property type="protein sequence ID" value="GMR25884.1"/>
    <property type="molecule type" value="Genomic_DNA"/>
</dbReference>
<dbReference type="InterPro" id="IPR036641">
    <property type="entry name" value="HPT_dom_sf"/>
</dbReference>
<dbReference type="InterPro" id="IPR003661">
    <property type="entry name" value="HisK_dim/P_dom"/>
</dbReference>
<evidence type="ECO:0000259" key="8">
    <source>
        <dbReference type="PROSITE" id="PS50110"/>
    </source>
</evidence>
<proteinExistence type="predicted"/>
<dbReference type="Gene3D" id="3.40.50.2300">
    <property type="match status" value="1"/>
</dbReference>